<gene>
    <name evidence="2" type="ORF">HF519_02945</name>
</gene>
<keyword evidence="3" id="KW-1185">Reference proteome</keyword>
<comment type="caution">
    <text evidence="2">The sequence shown here is derived from an EMBL/GenBank/DDBJ whole genome shotgun (WGS) entry which is preliminary data.</text>
</comment>
<feature type="region of interest" description="Disordered" evidence="1">
    <location>
        <begin position="1"/>
        <end position="22"/>
    </location>
</feature>
<evidence type="ECO:0000256" key="1">
    <source>
        <dbReference type="SAM" id="MobiDB-lite"/>
    </source>
</evidence>
<sequence length="347" mass="37016">MSGRDGGAPAAGSGSGPASVPMEQWGRRLSDAVRAALDAGDVAAALRLVREGDGQTRSLAKEYSLMYRGLGITVRVILDELRMSEDTAAGSGAAAGAAVVVHRFRSDFVRIMEQVWGDAPPPPGPLSSPADEARECVALLEFGEQRFDAEQRGMAEQVAAALEGGEVERARELLDRKEAGQFVPLHDRLIRVMAESFAHVLAERGPDGLLQFHLDVAQGQRAGIDKWEALPARDLAHAFTFLLKQHMGTVEVREEPDRFVLEQALCGSGGRLVAGGAYAGPDALPRVRGGGVLTAGRDTLPVYCTHCPGWNTLAPQRWYGHPHVVVADPARPDGACTLHIPKRAGST</sequence>
<dbReference type="EMBL" id="JAAXKZ010000006">
    <property type="protein sequence ID" value="NMH90556.1"/>
    <property type="molecule type" value="Genomic_DNA"/>
</dbReference>
<organism evidence="2 3">
    <name type="scientific">Pseudonocardia bannensis</name>
    <dbReference type="NCBI Taxonomy" id="630973"/>
    <lineage>
        <taxon>Bacteria</taxon>
        <taxon>Bacillati</taxon>
        <taxon>Actinomycetota</taxon>
        <taxon>Actinomycetes</taxon>
        <taxon>Pseudonocardiales</taxon>
        <taxon>Pseudonocardiaceae</taxon>
        <taxon>Pseudonocardia</taxon>
    </lineage>
</organism>
<reference evidence="2 3" key="1">
    <citation type="submission" date="2020-04" db="EMBL/GenBank/DDBJ databases">
        <authorList>
            <person name="Klaysubun C."/>
            <person name="Duangmal K."/>
            <person name="Lipun K."/>
        </authorList>
    </citation>
    <scope>NUCLEOTIDE SEQUENCE [LARGE SCALE GENOMIC DNA]</scope>
    <source>
        <strain evidence="2 3">DSM 45300</strain>
    </source>
</reference>
<protein>
    <submittedName>
        <fullName evidence="2">Uncharacterized protein</fullName>
    </submittedName>
</protein>
<dbReference type="RefSeq" id="WP_169410057.1">
    <property type="nucleotide sequence ID" value="NZ_JAAXKZ010000006.1"/>
</dbReference>
<feature type="compositionally biased region" description="Low complexity" evidence="1">
    <location>
        <begin position="7"/>
        <end position="19"/>
    </location>
</feature>
<name>A0A848DD83_9PSEU</name>
<accession>A0A848DD83</accession>
<dbReference type="AlphaFoldDB" id="A0A848DD83"/>
<evidence type="ECO:0000313" key="2">
    <source>
        <dbReference type="EMBL" id="NMH90556.1"/>
    </source>
</evidence>
<proteinExistence type="predicted"/>
<evidence type="ECO:0000313" key="3">
    <source>
        <dbReference type="Proteomes" id="UP000586918"/>
    </source>
</evidence>
<dbReference type="Proteomes" id="UP000586918">
    <property type="component" value="Unassembled WGS sequence"/>
</dbReference>